<proteinExistence type="predicted"/>
<sequence length="63" mass="7583">MTTPRKPVAKGKKNPDRPLTPREEYRAALDNLNNYSHNNETSEAQEARDQFDQAERKRRWWNR</sequence>
<accession>A0ABN2CX05</accession>
<protein>
    <submittedName>
        <fullName evidence="2">Uncharacterized protein</fullName>
    </submittedName>
</protein>
<feature type="compositionally biased region" description="Polar residues" evidence="1">
    <location>
        <begin position="31"/>
        <end position="44"/>
    </location>
</feature>
<gene>
    <name evidence="2" type="ORF">GCM10009789_19450</name>
</gene>
<feature type="region of interest" description="Disordered" evidence="1">
    <location>
        <begin position="1"/>
        <end position="63"/>
    </location>
</feature>
<dbReference type="RefSeq" id="WP_344212054.1">
    <property type="nucleotide sequence ID" value="NZ_BAAAOS010000017.1"/>
</dbReference>
<feature type="compositionally biased region" description="Basic and acidic residues" evidence="1">
    <location>
        <begin position="13"/>
        <end position="27"/>
    </location>
</feature>
<evidence type="ECO:0000313" key="2">
    <source>
        <dbReference type="EMBL" id="GAA1566088.1"/>
    </source>
</evidence>
<comment type="caution">
    <text evidence="2">The sequence shown here is derived from an EMBL/GenBank/DDBJ whole genome shotgun (WGS) entry which is preliminary data.</text>
</comment>
<name>A0ABN2CX05_9ACTN</name>
<reference evidence="2 3" key="1">
    <citation type="journal article" date="2019" name="Int. J. Syst. Evol. Microbiol.">
        <title>The Global Catalogue of Microorganisms (GCM) 10K type strain sequencing project: providing services to taxonomists for standard genome sequencing and annotation.</title>
        <authorList>
            <consortium name="The Broad Institute Genomics Platform"/>
            <consortium name="The Broad Institute Genome Sequencing Center for Infectious Disease"/>
            <person name="Wu L."/>
            <person name="Ma J."/>
        </authorList>
    </citation>
    <scope>NUCLEOTIDE SEQUENCE [LARGE SCALE GENOMIC DNA]</scope>
    <source>
        <strain evidence="2 3">JCM 14969</strain>
    </source>
</reference>
<evidence type="ECO:0000313" key="3">
    <source>
        <dbReference type="Proteomes" id="UP001500393"/>
    </source>
</evidence>
<feature type="compositionally biased region" description="Basic and acidic residues" evidence="1">
    <location>
        <begin position="45"/>
        <end position="55"/>
    </location>
</feature>
<keyword evidence="3" id="KW-1185">Reference proteome</keyword>
<dbReference type="EMBL" id="BAAAOS010000017">
    <property type="protein sequence ID" value="GAA1566088.1"/>
    <property type="molecule type" value="Genomic_DNA"/>
</dbReference>
<evidence type="ECO:0000256" key="1">
    <source>
        <dbReference type="SAM" id="MobiDB-lite"/>
    </source>
</evidence>
<dbReference type="Proteomes" id="UP001500393">
    <property type="component" value="Unassembled WGS sequence"/>
</dbReference>
<organism evidence="2 3">
    <name type="scientific">Kribbella sancticallisti</name>
    <dbReference type="NCBI Taxonomy" id="460087"/>
    <lineage>
        <taxon>Bacteria</taxon>
        <taxon>Bacillati</taxon>
        <taxon>Actinomycetota</taxon>
        <taxon>Actinomycetes</taxon>
        <taxon>Propionibacteriales</taxon>
        <taxon>Kribbellaceae</taxon>
        <taxon>Kribbella</taxon>
    </lineage>
</organism>